<keyword evidence="1" id="KW-0812">Transmembrane</keyword>
<dbReference type="GO" id="GO:0016020">
    <property type="term" value="C:membrane"/>
    <property type="evidence" value="ECO:0007669"/>
    <property type="project" value="GOC"/>
</dbReference>
<dbReference type="InterPro" id="IPR016064">
    <property type="entry name" value="NAD/diacylglycerol_kinase_sf"/>
</dbReference>
<evidence type="ECO:0000313" key="3">
    <source>
        <dbReference type="EMBL" id="EMP31399.1"/>
    </source>
</evidence>
<dbReference type="PROSITE" id="PS50146">
    <property type="entry name" value="DAGK"/>
    <property type="match status" value="1"/>
</dbReference>
<name>M7B2U6_CHEMY</name>
<evidence type="ECO:0000256" key="1">
    <source>
        <dbReference type="SAM" id="Phobius"/>
    </source>
</evidence>
<dbReference type="EMBL" id="KB545574">
    <property type="protein sequence ID" value="EMP31399.1"/>
    <property type="molecule type" value="Genomic_DNA"/>
</dbReference>
<feature type="domain" description="DAGKc" evidence="2">
    <location>
        <begin position="190"/>
        <end position="260"/>
    </location>
</feature>
<reference evidence="4" key="1">
    <citation type="journal article" date="2013" name="Nat. Genet.">
        <title>The draft genomes of soft-shell turtle and green sea turtle yield insights into the development and evolution of the turtle-specific body plan.</title>
        <authorList>
            <person name="Wang Z."/>
            <person name="Pascual-Anaya J."/>
            <person name="Zadissa A."/>
            <person name="Li W."/>
            <person name="Niimura Y."/>
            <person name="Huang Z."/>
            <person name="Li C."/>
            <person name="White S."/>
            <person name="Xiong Z."/>
            <person name="Fang D."/>
            <person name="Wang B."/>
            <person name="Ming Y."/>
            <person name="Chen Y."/>
            <person name="Zheng Y."/>
            <person name="Kuraku S."/>
            <person name="Pignatelli M."/>
            <person name="Herrero J."/>
            <person name="Beal K."/>
            <person name="Nozawa M."/>
            <person name="Li Q."/>
            <person name="Wang J."/>
            <person name="Zhang H."/>
            <person name="Yu L."/>
            <person name="Shigenobu S."/>
            <person name="Wang J."/>
            <person name="Liu J."/>
            <person name="Flicek P."/>
            <person name="Searle S."/>
            <person name="Wang J."/>
            <person name="Kuratani S."/>
            <person name="Yin Y."/>
            <person name="Aken B."/>
            <person name="Zhang G."/>
            <person name="Irie N."/>
        </authorList>
    </citation>
    <scope>NUCLEOTIDE SEQUENCE [LARGE SCALE GENOMIC DNA]</scope>
</reference>
<dbReference type="GO" id="GO:0001729">
    <property type="term" value="F:ceramide kinase activity"/>
    <property type="evidence" value="ECO:0007669"/>
    <property type="project" value="TreeGrafter"/>
</dbReference>
<feature type="transmembrane region" description="Helical" evidence="1">
    <location>
        <begin position="43"/>
        <end position="67"/>
    </location>
</feature>
<keyword evidence="1" id="KW-1133">Transmembrane helix</keyword>
<organism evidence="3 4">
    <name type="scientific">Chelonia mydas</name>
    <name type="common">Green sea-turtle</name>
    <name type="synonym">Chelonia agassizi</name>
    <dbReference type="NCBI Taxonomy" id="8469"/>
    <lineage>
        <taxon>Eukaryota</taxon>
        <taxon>Metazoa</taxon>
        <taxon>Chordata</taxon>
        <taxon>Craniata</taxon>
        <taxon>Vertebrata</taxon>
        <taxon>Euteleostomi</taxon>
        <taxon>Archelosauria</taxon>
        <taxon>Testudinata</taxon>
        <taxon>Testudines</taxon>
        <taxon>Cryptodira</taxon>
        <taxon>Durocryptodira</taxon>
        <taxon>Americhelydia</taxon>
        <taxon>Chelonioidea</taxon>
        <taxon>Cheloniidae</taxon>
        <taxon>Chelonia</taxon>
    </lineage>
</organism>
<dbReference type="InterPro" id="IPR050187">
    <property type="entry name" value="Lipid_Phosphate_FormReg"/>
</dbReference>
<keyword evidence="4" id="KW-1185">Reference proteome</keyword>
<dbReference type="Gene3D" id="3.40.50.10330">
    <property type="entry name" value="Probable inorganic polyphosphate/atp-NAD kinase, domain 1"/>
    <property type="match status" value="1"/>
</dbReference>
<keyword evidence="3" id="KW-0808">Transferase</keyword>
<protein>
    <submittedName>
        <fullName evidence="3">Ceramide kinase</fullName>
    </submittedName>
</protein>
<evidence type="ECO:0000259" key="2">
    <source>
        <dbReference type="PROSITE" id="PS50146"/>
    </source>
</evidence>
<dbReference type="InterPro" id="IPR001206">
    <property type="entry name" value="Diacylglycerol_kinase_cat_dom"/>
</dbReference>
<dbReference type="Pfam" id="PF25382">
    <property type="entry name" value="PH_CERK"/>
    <property type="match status" value="1"/>
</dbReference>
<proteinExistence type="predicted"/>
<dbReference type="InterPro" id="IPR017438">
    <property type="entry name" value="ATP-NAD_kinase_N"/>
</dbReference>
<dbReference type="PANTHER" id="PTHR12358">
    <property type="entry name" value="SPHINGOSINE KINASE"/>
    <property type="match status" value="1"/>
</dbReference>
<keyword evidence="1" id="KW-0472">Membrane</keyword>
<dbReference type="SUPFAM" id="SSF111331">
    <property type="entry name" value="NAD kinase/diacylglycerol kinase-like"/>
    <property type="match status" value="1"/>
</dbReference>
<dbReference type="STRING" id="8469.M7B2U6"/>
<sequence length="451" mass="51348">MEGKEEKRVRWIAAQKERVGKLKSEELEEARTKRPNIHGLLRALPLLYLFLPLLCHFPFPTLFWRFFAELLQHQHAQQEEESHRHFPEGYLEKGVLSHEEKKQVEIANWEWKTPMPKVVHSERPGLHCGGEWGNRSKIRNFSYENSVVYYMKRAQKHRWRCSEVTFWCVDEQLCNQWIQALKELLELQKSRPKQLLVYINPYGGKRQGKRIYEQKVAPLFSLASISTDVIITEHANHAKDNLLEVNIYKYDGSWKGSSVIPIAADFESRLRFGVLFASDLSGIFICIYLKKKKKKWLVTYCNCGSLRCDADMYFLTHSPSPLPWNLLSWVVSGKELSGGGGGIGAVLSHIARGGATAPRHEHRPFTVLSCGFSSPQSGKSFSHELERTRCAAIGLLPPSPPTPDPCRCKVQEQDCGVEGAEQGPGGRVSLFCPIPCPYREQYSKPSAALLS</sequence>
<dbReference type="AlphaFoldDB" id="M7B2U6"/>
<dbReference type="GO" id="GO:0006672">
    <property type="term" value="P:ceramide metabolic process"/>
    <property type="evidence" value="ECO:0007669"/>
    <property type="project" value="TreeGrafter"/>
</dbReference>
<gene>
    <name evidence="3" type="ORF">UY3_11481</name>
</gene>
<dbReference type="InterPro" id="IPR057465">
    <property type="entry name" value="CERK_PH"/>
</dbReference>
<dbReference type="Pfam" id="PF00781">
    <property type="entry name" value="DAGK_cat"/>
    <property type="match status" value="1"/>
</dbReference>
<dbReference type="PANTHER" id="PTHR12358:SF25">
    <property type="entry name" value="CERAMIDE KINASE"/>
    <property type="match status" value="1"/>
</dbReference>
<dbReference type="Proteomes" id="UP000031443">
    <property type="component" value="Unassembled WGS sequence"/>
</dbReference>
<evidence type="ECO:0000313" key="4">
    <source>
        <dbReference type="Proteomes" id="UP000031443"/>
    </source>
</evidence>
<accession>M7B2U6</accession>
<keyword evidence="3" id="KW-0418">Kinase</keyword>